<evidence type="ECO:0000313" key="5">
    <source>
        <dbReference type="EMBL" id="CCA24510.1"/>
    </source>
</evidence>
<dbReference type="GO" id="GO:0031267">
    <property type="term" value="F:small GTPase binding"/>
    <property type="evidence" value="ECO:0007669"/>
    <property type="project" value="TreeGrafter"/>
</dbReference>
<dbReference type="GO" id="GO:0005829">
    <property type="term" value="C:cytosol"/>
    <property type="evidence" value="ECO:0007669"/>
    <property type="project" value="TreeGrafter"/>
</dbReference>
<sequence>MLTPRTISSDGQGTLTPHTANVVKSATTMSVEGSTPRVLDRTHSPWATLGVDTSTLRAESRIEEREFESSLPTFPQTQPTSGFVSSTSTTAADGTLPERYTSDLVHWQSQSDLPERRMMVQRIIALTRSKMLQNAPSSRHPFDGNDRAPSLAKRIELSLYSRAASFYEYRDLNTLRRRLQSLVSLSFHEAAASKRAALSDQTLGKRKYGTQFGITRLSIKRPRVTVEKREKVKKEAFFIMNEDVLHDIFSFLSGTETIQCVSINKFTQRVLSKCVVSLKVEVKQLKRGFETNSTNLLCRYPNLEKLHIYNENRVCDEKEAGLALHAWGCSELDLSHGNIGEQVIMDLTESIELGGCRALKELRLVSVFNNTCRNNALHLLCTALVKGSCPELEHLLLGGNGISDVGTVDIAWLLRVGSLPKLTRLDLRRNYVGEAGINRIMTALLSGYCRQLKYLCVGGNIITDSGVAPVVKVLASASCPQMRFLGLEDNFLSTRGVDIIIRGAVAGGMMPKLHHVASEMCATPN</sequence>
<feature type="region of interest" description="Disordered" evidence="4">
    <location>
        <begin position="66"/>
        <end position="97"/>
    </location>
</feature>
<protein>
    <submittedName>
        <fullName evidence="5">Putative tyrosineprotein phosphatase OCA1</fullName>
    </submittedName>
</protein>
<dbReference type="Gene3D" id="3.80.10.10">
    <property type="entry name" value="Ribonuclease Inhibitor"/>
    <property type="match status" value="1"/>
</dbReference>
<dbReference type="InterPro" id="IPR032675">
    <property type="entry name" value="LRR_dom_sf"/>
</dbReference>
<dbReference type="EMBL" id="FR824288">
    <property type="protein sequence ID" value="CCA24510.1"/>
    <property type="molecule type" value="Genomic_DNA"/>
</dbReference>
<proteinExistence type="predicted"/>
<dbReference type="HOGENOM" id="CLU_021950_0_0_1"/>
<dbReference type="PANTHER" id="PTHR24113">
    <property type="entry name" value="RAN GTPASE-ACTIVATING PROTEIN 1"/>
    <property type="match status" value="1"/>
</dbReference>
<evidence type="ECO:0000256" key="4">
    <source>
        <dbReference type="SAM" id="MobiDB-lite"/>
    </source>
</evidence>
<dbReference type="SUPFAM" id="SSF52047">
    <property type="entry name" value="RNI-like"/>
    <property type="match status" value="1"/>
</dbReference>
<reference evidence="5" key="2">
    <citation type="submission" date="2011-02" db="EMBL/GenBank/DDBJ databases">
        <authorList>
            <person name="MacLean D."/>
        </authorList>
    </citation>
    <scope>NUCLEOTIDE SEQUENCE</scope>
</reference>
<dbReference type="GO" id="GO:0006913">
    <property type="term" value="P:nucleocytoplasmic transport"/>
    <property type="evidence" value="ECO:0007669"/>
    <property type="project" value="TreeGrafter"/>
</dbReference>
<feature type="compositionally biased region" description="Polar residues" evidence="4">
    <location>
        <begin position="71"/>
        <end position="92"/>
    </location>
</feature>
<dbReference type="PANTHER" id="PTHR24113:SF12">
    <property type="entry name" value="RAN GTPASE-ACTIVATING PROTEIN 1"/>
    <property type="match status" value="1"/>
</dbReference>
<keyword evidence="3" id="KW-0677">Repeat</keyword>
<dbReference type="GO" id="GO:0048471">
    <property type="term" value="C:perinuclear region of cytoplasm"/>
    <property type="evidence" value="ECO:0007669"/>
    <property type="project" value="TreeGrafter"/>
</dbReference>
<name>F0WT24_9STRA</name>
<dbReference type="GO" id="GO:0005634">
    <property type="term" value="C:nucleus"/>
    <property type="evidence" value="ECO:0007669"/>
    <property type="project" value="TreeGrafter"/>
</dbReference>
<reference evidence="5" key="1">
    <citation type="journal article" date="2011" name="PLoS Biol.">
        <title>Gene gain and loss during evolution of obligate parasitism in the white rust pathogen of Arabidopsis thaliana.</title>
        <authorList>
            <person name="Kemen E."/>
            <person name="Gardiner A."/>
            <person name="Schultz-Larsen T."/>
            <person name="Kemen A.C."/>
            <person name="Balmuth A.L."/>
            <person name="Robert-Seilaniantz A."/>
            <person name="Bailey K."/>
            <person name="Holub E."/>
            <person name="Studholme D.J."/>
            <person name="Maclean D."/>
            <person name="Jones J.D."/>
        </authorList>
    </citation>
    <scope>NUCLEOTIDE SEQUENCE</scope>
</reference>
<evidence type="ECO:0000256" key="2">
    <source>
        <dbReference type="ARBA" id="ARBA00022614"/>
    </source>
</evidence>
<dbReference type="SMART" id="SM00368">
    <property type="entry name" value="LRR_RI"/>
    <property type="match status" value="3"/>
</dbReference>
<evidence type="ECO:0000256" key="3">
    <source>
        <dbReference type="ARBA" id="ARBA00022737"/>
    </source>
</evidence>
<gene>
    <name evidence="5" type="primary">AlNc14C243G9510</name>
    <name evidence="5" type="ORF">ALNC14_106540</name>
</gene>
<evidence type="ECO:0000256" key="1">
    <source>
        <dbReference type="ARBA" id="ARBA00022468"/>
    </source>
</evidence>
<dbReference type="AlphaFoldDB" id="F0WT24"/>
<organism evidence="5">
    <name type="scientific">Albugo laibachii Nc14</name>
    <dbReference type="NCBI Taxonomy" id="890382"/>
    <lineage>
        <taxon>Eukaryota</taxon>
        <taxon>Sar</taxon>
        <taxon>Stramenopiles</taxon>
        <taxon>Oomycota</taxon>
        <taxon>Peronosporomycetes</taxon>
        <taxon>Albuginales</taxon>
        <taxon>Albuginaceae</taxon>
        <taxon>Albugo</taxon>
    </lineage>
</organism>
<accession>F0WT24</accession>
<dbReference type="GO" id="GO:0005096">
    <property type="term" value="F:GTPase activator activity"/>
    <property type="evidence" value="ECO:0007669"/>
    <property type="project" value="UniProtKB-KW"/>
</dbReference>
<keyword evidence="1" id="KW-0343">GTPase activation</keyword>
<keyword evidence="2" id="KW-0433">Leucine-rich repeat</keyword>
<dbReference type="InterPro" id="IPR027038">
    <property type="entry name" value="RanGap"/>
</dbReference>